<keyword evidence="2 4" id="KW-0812">Transmembrane</keyword>
<dbReference type="SUPFAM" id="SSF48726">
    <property type="entry name" value="Immunoglobulin"/>
    <property type="match status" value="2"/>
</dbReference>
<evidence type="ECO:0000256" key="3">
    <source>
        <dbReference type="ARBA" id="ARBA00023136"/>
    </source>
</evidence>
<dbReference type="InterPro" id="IPR003599">
    <property type="entry name" value="Ig_sub"/>
</dbReference>
<gene>
    <name evidence="7" type="ORF">COCON_G00020870</name>
</gene>
<comment type="caution">
    <text evidence="7">The sequence shown here is derived from an EMBL/GenBank/DDBJ whole genome shotgun (WGS) entry which is preliminary data.</text>
</comment>
<dbReference type="Pfam" id="PF07686">
    <property type="entry name" value="V-set"/>
    <property type="match status" value="1"/>
</dbReference>
<organism evidence="7 8">
    <name type="scientific">Conger conger</name>
    <name type="common">Conger eel</name>
    <name type="synonym">Muraena conger</name>
    <dbReference type="NCBI Taxonomy" id="82655"/>
    <lineage>
        <taxon>Eukaryota</taxon>
        <taxon>Metazoa</taxon>
        <taxon>Chordata</taxon>
        <taxon>Craniata</taxon>
        <taxon>Vertebrata</taxon>
        <taxon>Euteleostomi</taxon>
        <taxon>Actinopterygii</taxon>
        <taxon>Neopterygii</taxon>
        <taxon>Teleostei</taxon>
        <taxon>Anguilliformes</taxon>
        <taxon>Congridae</taxon>
        <taxon>Conger</taxon>
    </lineage>
</organism>
<dbReference type="InterPro" id="IPR013106">
    <property type="entry name" value="Ig_V-set"/>
</dbReference>
<evidence type="ECO:0000313" key="8">
    <source>
        <dbReference type="Proteomes" id="UP001152803"/>
    </source>
</evidence>
<accession>A0A9Q1DWT7</accession>
<evidence type="ECO:0000259" key="6">
    <source>
        <dbReference type="PROSITE" id="PS50835"/>
    </source>
</evidence>
<dbReference type="Proteomes" id="UP001152803">
    <property type="component" value="Unassembled WGS sequence"/>
</dbReference>
<keyword evidence="3 4" id="KW-0472">Membrane</keyword>
<dbReference type="Gene3D" id="2.60.40.10">
    <property type="entry name" value="Immunoglobulins"/>
    <property type="match status" value="2"/>
</dbReference>
<dbReference type="PANTHER" id="PTHR11860">
    <property type="entry name" value="POLYMERIC-IMMUNOGLOBULIN RECEPTOR"/>
    <property type="match status" value="1"/>
</dbReference>
<dbReference type="PROSITE" id="PS50835">
    <property type="entry name" value="IG_LIKE"/>
    <property type="match status" value="1"/>
</dbReference>
<dbReference type="PANTHER" id="PTHR11860:SF87">
    <property type="entry name" value="CMRF35-LIKE MOLECULE 8"/>
    <property type="match status" value="1"/>
</dbReference>
<dbReference type="SMART" id="SM00409">
    <property type="entry name" value="IG"/>
    <property type="match status" value="2"/>
</dbReference>
<proteinExistence type="predicted"/>
<name>A0A9Q1DWT7_CONCO</name>
<dbReference type="GO" id="GO:0005886">
    <property type="term" value="C:plasma membrane"/>
    <property type="evidence" value="ECO:0007669"/>
    <property type="project" value="TreeGrafter"/>
</dbReference>
<dbReference type="CDD" id="cd05716">
    <property type="entry name" value="IgV_pIgR_like"/>
    <property type="match status" value="1"/>
</dbReference>
<evidence type="ECO:0000256" key="4">
    <source>
        <dbReference type="SAM" id="Phobius"/>
    </source>
</evidence>
<keyword evidence="5" id="KW-0732">Signal</keyword>
<evidence type="ECO:0000256" key="1">
    <source>
        <dbReference type="ARBA" id="ARBA00004370"/>
    </source>
</evidence>
<dbReference type="InterPro" id="IPR007110">
    <property type="entry name" value="Ig-like_dom"/>
</dbReference>
<comment type="subcellular location">
    <subcellularLocation>
        <location evidence="1">Membrane</location>
    </subcellularLocation>
</comment>
<sequence>MALTLILFLSFLFLPVLPDADGVFTMSEVVVQRGRSVTIPCLYDREYESHVKYWCHGSVWNVCETVVRTDSPTVKGETSITDDPTHHVFTVTMRKLQVKDSGYYWCAVEIQGAGDKEAYLYLSVTADTPGLWVEQQEVAGVEGGHVSVLCHYNEPSSMKKWCRIESTCVEVNPGESGRSEMTDDRSEKVFPVTVRELNMEDTGCTPFFSICSTKHVSSGDHSNHSSNILQAFNLKAFNSLNTSLTCSSNNYIYLQYKNISHTLLLLFSPSDLTIILMALGMLLLVAAVATVTWKLCKRHKGVQPHTGAREDRSNELTRLLYTLHSECQLQTLKMK</sequence>
<dbReference type="InterPro" id="IPR050671">
    <property type="entry name" value="CD300_family_receptors"/>
</dbReference>
<reference evidence="7" key="1">
    <citation type="journal article" date="2023" name="Science">
        <title>Genome structures resolve the early diversification of teleost fishes.</title>
        <authorList>
            <person name="Parey E."/>
            <person name="Louis A."/>
            <person name="Montfort J."/>
            <person name="Bouchez O."/>
            <person name="Roques C."/>
            <person name="Iampietro C."/>
            <person name="Lluch J."/>
            <person name="Castinel A."/>
            <person name="Donnadieu C."/>
            <person name="Desvignes T."/>
            <person name="Floi Bucao C."/>
            <person name="Jouanno E."/>
            <person name="Wen M."/>
            <person name="Mejri S."/>
            <person name="Dirks R."/>
            <person name="Jansen H."/>
            <person name="Henkel C."/>
            <person name="Chen W.J."/>
            <person name="Zahm M."/>
            <person name="Cabau C."/>
            <person name="Klopp C."/>
            <person name="Thompson A.W."/>
            <person name="Robinson-Rechavi M."/>
            <person name="Braasch I."/>
            <person name="Lecointre G."/>
            <person name="Bobe J."/>
            <person name="Postlethwait J.H."/>
            <person name="Berthelot C."/>
            <person name="Roest Crollius H."/>
            <person name="Guiguen Y."/>
        </authorList>
    </citation>
    <scope>NUCLEOTIDE SEQUENCE</scope>
    <source>
        <strain evidence="7">Concon-B</strain>
    </source>
</reference>
<dbReference type="InterPro" id="IPR036179">
    <property type="entry name" value="Ig-like_dom_sf"/>
</dbReference>
<feature type="chain" id="PRO_5040427902" description="Ig-like domain-containing protein" evidence="5">
    <location>
        <begin position="23"/>
        <end position="335"/>
    </location>
</feature>
<dbReference type="InterPro" id="IPR013783">
    <property type="entry name" value="Ig-like_fold"/>
</dbReference>
<dbReference type="EMBL" id="JAFJMO010000002">
    <property type="protein sequence ID" value="KAJ8283237.1"/>
    <property type="molecule type" value="Genomic_DNA"/>
</dbReference>
<keyword evidence="4" id="KW-1133">Transmembrane helix</keyword>
<dbReference type="AlphaFoldDB" id="A0A9Q1DWT7"/>
<feature type="transmembrane region" description="Helical" evidence="4">
    <location>
        <begin position="272"/>
        <end position="293"/>
    </location>
</feature>
<evidence type="ECO:0000313" key="7">
    <source>
        <dbReference type="EMBL" id="KAJ8283237.1"/>
    </source>
</evidence>
<evidence type="ECO:0000256" key="5">
    <source>
        <dbReference type="SAM" id="SignalP"/>
    </source>
</evidence>
<dbReference type="GO" id="GO:0004888">
    <property type="term" value="F:transmembrane signaling receptor activity"/>
    <property type="evidence" value="ECO:0007669"/>
    <property type="project" value="TreeGrafter"/>
</dbReference>
<protein>
    <recommendedName>
        <fullName evidence="6">Ig-like domain-containing protein</fullName>
    </recommendedName>
</protein>
<keyword evidence="8" id="KW-1185">Reference proteome</keyword>
<feature type="signal peptide" evidence="5">
    <location>
        <begin position="1"/>
        <end position="22"/>
    </location>
</feature>
<feature type="domain" description="Ig-like" evidence="6">
    <location>
        <begin position="18"/>
        <end position="123"/>
    </location>
</feature>
<evidence type="ECO:0000256" key="2">
    <source>
        <dbReference type="ARBA" id="ARBA00022692"/>
    </source>
</evidence>
<dbReference type="OrthoDB" id="8920197at2759"/>